<sequence>MKISQGDISLPVPFASEPADGVNELTDECHPMDEIDPRPLDLSIEDGISLFDTAAVFDAVPAPTLEACDVAPSSSEARAISDDIMPCQDTRYPLDPPANSETYEALHGHSANSIMITNPLSENNDSLSTGLFTDAQIPISILPPSFASESIATPQQPVSLARDASFRASIAPNDWCDSIDRAAISVHLDGPSNLTVEPGTLSVEDDDCGKRESRSPSPSSFYSCVTSHSAMVEADEPHDCIPTTSDSIIITNLLYERAALNSESKEAPSAVVLANHQVEPSCIPSQSSTVAVPAGATREQLASLAQGHSSQQLIVPNDHGIDSSSTSADGVPSLDTPTNLIGPGIPLENDLKSHTSLSSSSSVNSEGMSSEDDLDISEYDAFSPSPSSSDTLATSYPAMTGVDEVAPPSSDSSDRITPLPTEILQRIFLLCVPCDPDDPFRPLRTCDAPFVLRHVCNAWKVKADGYCRLWGTMIHTSDADDDAVTTIFKRRKAYHYDRVRLNLTIPLRKPTIRNQLEIAVSSCHALQVDLPPLRFTHDFPGREQRDERA</sequence>
<dbReference type="Proteomes" id="UP000775547">
    <property type="component" value="Unassembled WGS sequence"/>
</dbReference>
<evidence type="ECO:0000313" key="3">
    <source>
        <dbReference type="Proteomes" id="UP000775547"/>
    </source>
</evidence>
<name>A0A9P7K9Y0_9AGAR</name>
<dbReference type="AlphaFoldDB" id="A0A9P7K9Y0"/>
<dbReference type="OrthoDB" id="2909959at2759"/>
<evidence type="ECO:0008006" key="4">
    <source>
        <dbReference type="Google" id="ProtNLM"/>
    </source>
</evidence>
<proteinExistence type="predicted"/>
<reference evidence="2" key="1">
    <citation type="submission" date="2020-07" db="EMBL/GenBank/DDBJ databases">
        <authorList>
            <person name="Nieuwenhuis M."/>
            <person name="Van De Peppel L.J.J."/>
        </authorList>
    </citation>
    <scope>NUCLEOTIDE SEQUENCE</scope>
    <source>
        <strain evidence="2">AP01</strain>
        <tissue evidence="2">Mycelium</tissue>
    </source>
</reference>
<reference evidence="2" key="2">
    <citation type="submission" date="2021-10" db="EMBL/GenBank/DDBJ databases">
        <title>Phylogenomics reveals ancestral predisposition of the termite-cultivated fungus Termitomyces towards a domesticated lifestyle.</title>
        <authorList>
            <person name="Auxier B."/>
            <person name="Grum-Grzhimaylo A."/>
            <person name="Cardenas M.E."/>
            <person name="Lodge J.D."/>
            <person name="Laessoe T."/>
            <person name="Pedersen O."/>
            <person name="Smith M.E."/>
            <person name="Kuyper T.W."/>
            <person name="Franco-Molano E.A."/>
            <person name="Baroni T.J."/>
            <person name="Aanen D.K."/>
        </authorList>
    </citation>
    <scope>NUCLEOTIDE SEQUENCE</scope>
    <source>
        <strain evidence="2">AP01</strain>
        <tissue evidence="2">Mycelium</tissue>
    </source>
</reference>
<evidence type="ECO:0000313" key="2">
    <source>
        <dbReference type="EMBL" id="KAG5642748.1"/>
    </source>
</evidence>
<organism evidence="2 3">
    <name type="scientific">Asterophora parasitica</name>
    <dbReference type="NCBI Taxonomy" id="117018"/>
    <lineage>
        <taxon>Eukaryota</taxon>
        <taxon>Fungi</taxon>
        <taxon>Dikarya</taxon>
        <taxon>Basidiomycota</taxon>
        <taxon>Agaricomycotina</taxon>
        <taxon>Agaricomycetes</taxon>
        <taxon>Agaricomycetidae</taxon>
        <taxon>Agaricales</taxon>
        <taxon>Tricholomatineae</taxon>
        <taxon>Lyophyllaceae</taxon>
        <taxon>Asterophora</taxon>
    </lineage>
</organism>
<gene>
    <name evidence="2" type="ORF">DXG03_002229</name>
</gene>
<dbReference type="EMBL" id="JABCKV010000160">
    <property type="protein sequence ID" value="KAG5642748.1"/>
    <property type="molecule type" value="Genomic_DNA"/>
</dbReference>
<comment type="caution">
    <text evidence="2">The sequence shown here is derived from an EMBL/GenBank/DDBJ whole genome shotgun (WGS) entry which is preliminary data.</text>
</comment>
<feature type="region of interest" description="Disordered" evidence="1">
    <location>
        <begin position="197"/>
        <end position="219"/>
    </location>
</feature>
<feature type="compositionally biased region" description="Low complexity" evidence="1">
    <location>
        <begin position="354"/>
        <end position="368"/>
    </location>
</feature>
<protein>
    <recommendedName>
        <fullName evidence="4">F-box domain-containing protein</fullName>
    </recommendedName>
</protein>
<accession>A0A9P7K9Y0</accession>
<feature type="region of interest" description="Disordered" evidence="1">
    <location>
        <begin position="314"/>
        <end position="372"/>
    </location>
</feature>
<keyword evidence="3" id="KW-1185">Reference proteome</keyword>
<evidence type="ECO:0000256" key="1">
    <source>
        <dbReference type="SAM" id="MobiDB-lite"/>
    </source>
</evidence>